<accession>A0A813EZ25</accession>
<evidence type="ECO:0000313" key="1">
    <source>
        <dbReference type="EMBL" id="CAE8604157.1"/>
    </source>
</evidence>
<comment type="caution">
    <text evidence="1">The sequence shown here is derived from an EMBL/GenBank/DDBJ whole genome shotgun (WGS) entry which is preliminary data.</text>
</comment>
<sequence>MQGDSIAAQQFCQVFQKAILAFHRCLVRHYPWAKQCVVRDVLTGAAVDTSFCTYVDDFAKVVPFQKVSDLWEKQHKIDAIYALRPHGFTSHPAKKLIVPTCKGKGANSAMKQLILTSGCALNAVYLGAVFSADDALTFELKARLQAARKAWYIFRRFGKTHN</sequence>
<organism evidence="1 2">
    <name type="scientific">Polarella glacialis</name>
    <name type="common">Dinoflagellate</name>
    <dbReference type="NCBI Taxonomy" id="89957"/>
    <lineage>
        <taxon>Eukaryota</taxon>
        <taxon>Sar</taxon>
        <taxon>Alveolata</taxon>
        <taxon>Dinophyceae</taxon>
        <taxon>Suessiales</taxon>
        <taxon>Suessiaceae</taxon>
        <taxon>Polarella</taxon>
    </lineage>
</organism>
<dbReference type="Proteomes" id="UP000654075">
    <property type="component" value="Unassembled WGS sequence"/>
</dbReference>
<dbReference type="EMBL" id="CAJNNV010016098">
    <property type="protein sequence ID" value="CAE8604157.1"/>
    <property type="molecule type" value="Genomic_DNA"/>
</dbReference>
<dbReference type="AlphaFoldDB" id="A0A813EZ25"/>
<gene>
    <name evidence="1" type="ORF">PGLA1383_LOCUS22341</name>
</gene>
<name>A0A813EZ25_POLGL</name>
<evidence type="ECO:0000313" key="2">
    <source>
        <dbReference type="Proteomes" id="UP000654075"/>
    </source>
</evidence>
<keyword evidence="2" id="KW-1185">Reference proteome</keyword>
<protein>
    <submittedName>
        <fullName evidence="1">Uncharacterized protein</fullName>
    </submittedName>
</protein>
<reference evidence="1" key="1">
    <citation type="submission" date="2021-02" db="EMBL/GenBank/DDBJ databases">
        <authorList>
            <person name="Dougan E. K."/>
            <person name="Rhodes N."/>
            <person name="Thang M."/>
            <person name="Chan C."/>
        </authorList>
    </citation>
    <scope>NUCLEOTIDE SEQUENCE</scope>
</reference>
<proteinExistence type="predicted"/>